<organism evidence="3 4">
    <name type="scientific">Halalkalibacillus sediminis</name>
    <dbReference type="NCBI Taxonomy" id="2018042"/>
    <lineage>
        <taxon>Bacteria</taxon>
        <taxon>Bacillati</taxon>
        <taxon>Bacillota</taxon>
        <taxon>Bacilli</taxon>
        <taxon>Bacillales</taxon>
        <taxon>Bacillaceae</taxon>
        <taxon>Halalkalibacillus</taxon>
    </lineage>
</organism>
<dbReference type="EMBL" id="PJNH01000002">
    <property type="protein sequence ID" value="PKR77979.1"/>
    <property type="molecule type" value="Genomic_DNA"/>
</dbReference>
<sequence length="221" mass="26259">MEDVIQEFTWKDLFQVNYLYLCKSCEGQFEKLDVFKLRCEKCSRPLEQGGICRDCHEWENRFGKDPLDRNLSIFTYNEFMKEQIAIYKYRGDYEIVFSWQEELRRVYLKHYKKDKFTLIPIPLSEERQFERGFNQAEGIARCIGTNINQSLVRTQHTEKQSKRKKRQRMEATNPFLINGEVPKRALIIDDIYTTGTTIRQAAQCLREAGAEEVESLTLIRS</sequence>
<dbReference type="InterPro" id="IPR029057">
    <property type="entry name" value="PRTase-like"/>
</dbReference>
<proteinExistence type="inferred from homology"/>
<reference evidence="3 4" key="1">
    <citation type="submission" date="2017-06" db="EMBL/GenBank/DDBJ databases">
        <title>the draft geome sequence of Illustriluteabacillus marina B3227.</title>
        <authorList>
            <person name="He R.-H."/>
            <person name="Du Z.-J."/>
        </authorList>
    </citation>
    <scope>NUCLEOTIDE SEQUENCE [LARGE SCALE GENOMIC DNA]</scope>
    <source>
        <strain evidence="3 4">B3227</strain>
    </source>
</reference>
<dbReference type="InterPro" id="IPR000836">
    <property type="entry name" value="PRTase_dom"/>
</dbReference>
<evidence type="ECO:0000313" key="4">
    <source>
        <dbReference type="Proteomes" id="UP000243524"/>
    </source>
</evidence>
<dbReference type="InterPro" id="IPR051910">
    <property type="entry name" value="ComF/GntX_DNA_util-trans"/>
</dbReference>
<evidence type="ECO:0000259" key="2">
    <source>
        <dbReference type="Pfam" id="PF00156"/>
    </source>
</evidence>
<dbReference type="PANTHER" id="PTHR47505">
    <property type="entry name" value="DNA UTILIZATION PROTEIN YHGH"/>
    <property type="match status" value="1"/>
</dbReference>
<evidence type="ECO:0000313" key="3">
    <source>
        <dbReference type="EMBL" id="PKR77979.1"/>
    </source>
</evidence>
<dbReference type="Gene3D" id="3.40.50.2020">
    <property type="match status" value="1"/>
</dbReference>
<dbReference type="Proteomes" id="UP000243524">
    <property type="component" value="Unassembled WGS sequence"/>
</dbReference>
<evidence type="ECO:0000256" key="1">
    <source>
        <dbReference type="ARBA" id="ARBA00008007"/>
    </source>
</evidence>
<feature type="domain" description="Phosphoribosyltransferase" evidence="2">
    <location>
        <begin position="183"/>
        <end position="220"/>
    </location>
</feature>
<accession>A0A2I0QUJ3</accession>
<dbReference type="AlphaFoldDB" id="A0A2I0QUJ3"/>
<gene>
    <name evidence="3" type="ORF">CEY16_08645</name>
</gene>
<protein>
    <recommendedName>
        <fullName evidence="2">Phosphoribosyltransferase domain-containing protein</fullName>
    </recommendedName>
</protein>
<keyword evidence="4" id="KW-1185">Reference proteome</keyword>
<name>A0A2I0QUJ3_9BACI</name>
<dbReference type="SUPFAM" id="SSF53271">
    <property type="entry name" value="PRTase-like"/>
    <property type="match status" value="1"/>
</dbReference>
<comment type="caution">
    <text evidence="3">The sequence shown here is derived from an EMBL/GenBank/DDBJ whole genome shotgun (WGS) entry which is preliminary data.</text>
</comment>
<dbReference type="PANTHER" id="PTHR47505:SF1">
    <property type="entry name" value="DNA UTILIZATION PROTEIN YHGH"/>
    <property type="match status" value="1"/>
</dbReference>
<comment type="similarity">
    <text evidence="1">Belongs to the ComF/GntX family.</text>
</comment>
<dbReference type="CDD" id="cd06223">
    <property type="entry name" value="PRTases_typeI"/>
    <property type="match status" value="1"/>
</dbReference>
<dbReference type="Pfam" id="PF00156">
    <property type="entry name" value="Pribosyltran"/>
    <property type="match status" value="1"/>
</dbReference>